<dbReference type="AlphaFoldDB" id="A0A813THI4"/>
<dbReference type="Proteomes" id="UP000682733">
    <property type="component" value="Unassembled WGS sequence"/>
</dbReference>
<evidence type="ECO:0000313" key="4">
    <source>
        <dbReference type="EMBL" id="CAF4163239.1"/>
    </source>
</evidence>
<dbReference type="Proteomes" id="UP000681722">
    <property type="component" value="Unassembled WGS sequence"/>
</dbReference>
<dbReference type="EMBL" id="CAJNOQ010000522">
    <property type="protein sequence ID" value="CAF0811055.1"/>
    <property type="molecule type" value="Genomic_DNA"/>
</dbReference>
<sequence>MKTSQSSDELRIHYNLQTHIESNESSEIKFWPIEQIDALLNDDSMFIITVACQGALNAFRRLFIKSINSTI</sequence>
<evidence type="ECO:0000313" key="1">
    <source>
        <dbReference type="EMBL" id="CAF0811055.1"/>
    </source>
</evidence>
<dbReference type="Proteomes" id="UP000677228">
    <property type="component" value="Unassembled WGS sequence"/>
</dbReference>
<keyword evidence="5" id="KW-1185">Reference proteome</keyword>
<evidence type="ECO:0000313" key="3">
    <source>
        <dbReference type="EMBL" id="CAF3596703.1"/>
    </source>
</evidence>
<organism evidence="1 5">
    <name type="scientific">Didymodactylos carnosus</name>
    <dbReference type="NCBI Taxonomy" id="1234261"/>
    <lineage>
        <taxon>Eukaryota</taxon>
        <taxon>Metazoa</taxon>
        <taxon>Spiralia</taxon>
        <taxon>Gnathifera</taxon>
        <taxon>Rotifera</taxon>
        <taxon>Eurotatoria</taxon>
        <taxon>Bdelloidea</taxon>
        <taxon>Philodinida</taxon>
        <taxon>Philodinidae</taxon>
        <taxon>Didymodactylos</taxon>
    </lineage>
</organism>
<gene>
    <name evidence="1" type="ORF">GPM918_LOCUS4031</name>
    <name evidence="2" type="ORF">OVA965_LOCUS30874</name>
    <name evidence="3" type="ORF">SRO942_LOCUS4031</name>
    <name evidence="4" type="ORF">TMI583_LOCUS31688</name>
</gene>
<evidence type="ECO:0000313" key="5">
    <source>
        <dbReference type="Proteomes" id="UP000663829"/>
    </source>
</evidence>
<dbReference type="EMBL" id="CAJOBC010000522">
    <property type="protein sequence ID" value="CAF3596703.1"/>
    <property type="molecule type" value="Genomic_DNA"/>
</dbReference>
<proteinExistence type="predicted"/>
<dbReference type="Proteomes" id="UP000663829">
    <property type="component" value="Unassembled WGS sequence"/>
</dbReference>
<protein>
    <submittedName>
        <fullName evidence="1">Uncharacterized protein</fullName>
    </submittedName>
</protein>
<dbReference type="EMBL" id="CAJOBA010044392">
    <property type="protein sequence ID" value="CAF4163239.1"/>
    <property type="molecule type" value="Genomic_DNA"/>
</dbReference>
<dbReference type="EMBL" id="CAJNOK010022749">
    <property type="protein sequence ID" value="CAF1352764.1"/>
    <property type="molecule type" value="Genomic_DNA"/>
</dbReference>
<reference evidence="1" key="1">
    <citation type="submission" date="2021-02" db="EMBL/GenBank/DDBJ databases">
        <authorList>
            <person name="Nowell W R."/>
        </authorList>
    </citation>
    <scope>NUCLEOTIDE SEQUENCE</scope>
</reference>
<evidence type="ECO:0000313" key="2">
    <source>
        <dbReference type="EMBL" id="CAF1352764.1"/>
    </source>
</evidence>
<comment type="caution">
    <text evidence="1">The sequence shown here is derived from an EMBL/GenBank/DDBJ whole genome shotgun (WGS) entry which is preliminary data.</text>
</comment>
<accession>A0A813THI4</accession>
<name>A0A813THI4_9BILA</name>